<evidence type="ECO:0000256" key="5">
    <source>
        <dbReference type="ARBA" id="ARBA00023136"/>
    </source>
</evidence>
<dbReference type="RefSeq" id="WP_192040337.1">
    <property type="nucleotide sequence ID" value="NZ_JACYWE010000012.1"/>
</dbReference>
<proteinExistence type="inferred from homology"/>
<comment type="subcellular location">
    <subcellularLocation>
        <location evidence="7">Cell membrane</location>
        <topology evidence="7">Peripheral membrane protein</topology>
    </subcellularLocation>
    <subcellularLocation>
        <location evidence="1">Membrane</location>
    </subcellularLocation>
</comment>
<evidence type="ECO:0000313" key="9">
    <source>
        <dbReference type="Proteomes" id="UP000642993"/>
    </source>
</evidence>
<keyword evidence="5 7" id="KW-0472">Membrane</keyword>
<dbReference type="InterPro" id="IPR000711">
    <property type="entry name" value="ATPase_OSCP/dsu"/>
</dbReference>
<reference evidence="8" key="1">
    <citation type="submission" date="2020-09" db="EMBL/GenBank/DDBJ databases">
        <title>Hoyosella lacisalsi sp. nov., a halotolerant actinobacterium isolated from soil of Lake Gudzhirganskoe.</title>
        <authorList>
            <person name="Yang Q."/>
            <person name="Guo P.Y."/>
            <person name="Liu S.W."/>
            <person name="Li F.N."/>
            <person name="Sun C.H."/>
        </authorList>
    </citation>
    <scope>NUCLEOTIDE SEQUENCE</scope>
    <source>
        <strain evidence="8">G463</strain>
    </source>
</reference>
<dbReference type="PANTHER" id="PTHR11910">
    <property type="entry name" value="ATP SYNTHASE DELTA CHAIN"/>
    <property type="match status" value="1"/>
</dbReference>
<keyword evidence="7" id="KW-0139">CF(1)</keyword>
<dbReference type="NCBIfam" id="NF009967">
    <property type="entry name" value="PRK13430.1"/>
    <property type="match status" value="1"/>
</dbReference>
<dbReference type="Proteomes" id="UP000642993">
    <property type="component" value="Unassembled WGS sequence"/>
</dbReference>
<accession>A0A927JF72</accession>
<evidence type="ECO:0000256" key="6">
    <source>
        <dbReference type="ARBA" id="ARBA00023310"/>
    </source>
</evidence>
<dbReference type="HAMAP" id="MF_01416">
    <property type="entry name" value="ATP_synth_delta_bact"/>
    <property type="match status" value="1"/>
</dbReference>
<dbReference type="NCBIfam" id="TIGR01145">
    <property type="entry name" value="ATP_synt_delta"/>
    <property type="match status" value="1"/>
</dbReference>
<dbReference type="GO" id="GO:0045259">
    <property type="term" value="C:proton-transporting ATP synthase complex"/>
    <property type="evidence" value="ECO:0007669"/>
    <property type="project" value="UniProtKB-KW"/>
</dbReference>
<dbReference type="InterPro" id="IPR026015">
    <property type="entry name" value="ATP_synth_OSCP/delta_N_sf"/>
</dbReference>
<organism evidence="8 9">
    <name type="scientific">Lolliginicoccus lacisalsi</name>
    <dbReference type="NCBI Taxonomy" id="2742202"/>
    <lineage>
        <taxon>Bacteria</taxon>
        <taxon>Bacillati</taxon>
        <taxon>Actinomycetota</taxon>
        <taxon>Actinomycetes</taxon>
        <taxon>Mycobacteriales</taxon>
        <taxon>Hoyosellaceae</taxon>
        <taxon>Lolliginicoccus</taxon>
    </lineage>
</organism>
<keyword evidence="2 7" id="KW-0813">Transport</keyword>
<dbReference type="EMBL" id="JACYWE010000012">
    <property type="protein sequence ID" value="MBD8507872.1"/>
    <property type="molecule type" value="Genomic_DNA"/>
</dbReference>
<keyword evidence="4 7" id="KW-0406">Ion transport</keyword>
<evidence type="ECO:0000256" key="3">
    <source>
        <dbReference type="ARBA" id="ARBA00022781"/>
    </source>
</evidence>
<dbReference type="Gene3D" id="1.10.520.20">
    <property type="entry name" value="N-terminal domain of the delta subunit of the F1F0-ATP synthase"/>
    <property type="match status" value="1"/>
</dbReference>
<keyword evidence="9" id="KW-1185">Reference proteome</keyword>
<evidence type="ECO:0000256" key="7">
    <source>
        <dbReference type="HAMAP-Rule" id="MF_01416"/>
    </source>
</evidence>
<keyword evidence="6 7" id="KW-0066">ATP synthesis</keyword>
<evidence type="ECO:0000313" key="8">
    <source>
        <dbReference type="EMBL" id="MBD8507872.1"/>
    </source>
</evidence>
<dbReference type="GO" id="GO:0005886">
    <property type="term" value="C:plasma membrane"/>
    <property type="evidence" value="ECO:0007669"/>
    <property type="project" value="UniProtKB-SubCell"/>
</dbReference>
<dbReference type="Pfam" id="PF00213">
    <property type="entry name" value="OSCP"/>
    <property type="match status" value="1"/>
</dbReference>
<gene>
    <name evidence="7" type="primary">atpH</name>
    <name evidence="8" type="ORF">HT102_15390</name>
</gene>
<keyword evidence="3 7" id="KW-0375">Hydrogen ion transport</keyword>
<keyword evidence="7" id="KW-1003">Cell membrane</keyword>
<comment type="caution">
    <text evidence="8">The sequence shown here is derived from an EMBL/GenBank/DDBJ whole genome shotgun (WGS) entry which is preliminary data.</text>
</comment>
<sequence length="272" mass="29089">MYAASREALARTTSALDSSLGAGGGNAGAAAQAGEQLFAVVDLLDTNRELRVQFTDTSATPERRASLVDKVFAGKLSREALDILKAAVSQDWSSTSDFLGSLVHVGRIALLRAAAEQDQLQTVEDELFRLGRITAANPELEQALSDRTRPASATRDLLRRLLYGKVTATTEALAAQAVSRRRQAPADEFADLSQLAAEQSDRTVAHVRSAAPLTDSQQERLESALTRIYDKPIAIHTEVEPGLLGGLVVSVGDEVIDGSAQGRLTQLRKALK</sequence>
<evidence type="ECO:0000256" key="2">
    <source>
        <dbReference type="ARBA" id="ARBA00022448"/>
    </source>
</evidence>
<name>A0A927JF72_9ACTN</name>
<evidence type="ECO:0000256" key="1">
    <source>
        <dbReference type="ARBA" id="ARBA00004370"/>
    </source>
</evidence>
<comment type="similarity">
    <text evidence="7">Belongs to the ATPase delta chain family.</text>
</comment>
<protein>
    <recommendedName>
        <fullName evidence="7">ATP synthase subunit delta</fullName>
    </recommendedName>
    <alternativeName>
        <fullName evidence="7">ATP synthase F(1) sector subunit delta</fullName>
    </alternativeName>
    <alternativeName>
        <fullName evidence="7">F-type ATPase subunit delta</fullName>
        <shortName evidence="7">F-ATPase subunit delta</shortName>
    </alternativeName>
</protein>
<comment type="function">
    <text evidence="7">F(1)F(0) ATP synthase produces ATP from ADP in the presence of a proton or sodium gradient. F-type ATPases consist of two structural domains, F(1) containing the extramembraneous catalytic core and F(0) containing the membrane proton channel, linked together by a central stalk and a peripheral stalk. During catalysis, ATP synthesis in the catalytic domain of F(1) is coupled via a rotary mechanism of the central stalk subunits to proton translocation.</text>
</comment>
<evidence type="ECO:0000256" key="4">
    <source>
        <dbReference type="ARBA" id="ARBA00023065"/>
    </source>
</evidence>
<dbReference type="GO" id="GO:0046933">
    <property type="term" value="F:proton-transporting ATP synthase activity, rotational mechanism"/>
    <property type="evidence" value="ECO:0007669"/>
    <property type="project" value="UniProtKB-UniRule"/>
</dbReference>
<dbReference type="PRINTS" id="PR00125">
    <property type="entry name" value="ATPASEDELTA"/>
</dbReference>
<comment type="function">
    <text evidence="7">This protein is part of the stalk that links CF(0) to CF(1). It either transmits conformational changes from CF(0) to CF(1) or is implicated in proton conduction.</text>
</comment>
<dbReference type="AlphaFoldDB" id="A0A927JF72"/>